<evidence type="ECO:0000259" key="2">
    <source>
        <dbReference type="Pfam" id="PF00892"/>
    </source>
</evidence>
<protein>
    <submittedName>
        <fullName evidence="3">EamA family transporter</fullName>
    </submittedName>
</protein>
<feature type="domain" description="EamA" evidence="2">
    <location>
        <begin position="13"/>
        <end position="135"/>
    </location>
</feature>
<dbReference type="RefSeq" id="WP_166519128.1">
    <property type="nucleotide sequence ID" value="NZ_JAAABJ010000472.1"/>
</dbReference>
<dbReference type="Proteomes" id="UP000553459">
    <property type="component" value="Unassembled WGS sequence"/>
</dbReference>
<feature type="transmembrane region" description="Helical" evidence="1">
    <location>
        <begin position="34"/>
        <end position="52"/>
    </location>
</feature>
<evidence type="ECO:0000256" key="1">
    <source>
        <dbReference type="SAM" id="Phobius"/>
    </source>
</evidence>
<feature type="transmembrane region" description="Helical" evidence="1">
    <location>
        <begin position="235"/>
        <end position="256"/>
    </location>
</feature>
<feature type="transmembrane region" description="Helical" evidence="1">
    <location>
        <begin position="175"/>
        <end position="194"/>
    </location>
</feature>
<keyword evidence="1" id="KW-0472">Membrane</keyword>
<feature type="transmembrane region" description="Helical" evidence="1">
    <location>
        <begin position="206"/>
        <end position="223"/>
    </location>
</feature>
<keyword evidence="1" id="KW-1133">Transmembrane helix</keyword>
<proteinExistence type="predicted"/>
<reference evidence="3 4" key="1">
    <citation type="submission" date="2019-11" db="EMBL/GenBank/DDBJ databases">
        <title>Characterization of Elizabethkingia argenteiflava sp. nov., isolated from inner surface of Soybean Pods.</title>
        <authorList>
            <person name="Mo S."/>
        </authorList>
    </citation>
    <scope>NUCLEOTIDE SEQUENCE [LARGE SCALE GENOMIC DNA]</scope>
    <source>
        <strain evidence="3 4">YB22</strain>
    </source>
</reference>
<feature type="domain" description="EamA" evidence="2">
    <location>
        <begin position="143"/>
        <end position="279"/>
    </location>
</feature>
<dbReference type="SUPFAM" id="SSF103481">
    <property type="entry name" value="Multidrug resistance efflux transporter EmrE"/>
    <property type="match status" value="2"/>
</dbReference>
<name>A0A845PRB9_9FLAO</name>
<feature type="transmembrane region" description="Helical" evidence="1">
    <location>
        <begin position="121"/>
        <end position="139"/>
    </location>
</feature>
<keyword evidence="4" id="KW-1185">Reference proteome</keyword>
<dbReference type="AlphaFoldDB" id="A0A845PRB9"/>
<gene>
    <name evidence="3" type="ORF">GNY06_05375</name>
</gene>
<comment type="caution">
    <text evidence="3">The sequence shown here is derived from an EMBL/GenBank/DDBJ whole genome shotgun (WGS) entry which is preliminary data.</text>
</comment>
<dbReference type="InterPro" id="IPR037185">
    <property type="entry name" value="EmrE-like"/>
</dbReference>
<evidence type="ECO:0000313" key="4">
    <source>
        <dbReference type="Proteomes" id="UP000553459"/>
    </source>
</evidence>
<dbReference type="Pfam" id="PF00892">
    <property type="entry name" value="EamA"/>
    <property type="match status" value="2"/>
</dbReference>
<accession>A0A845PRB9</accession>
<dbReference type="InterPro" id="IPR000620">
    <property type="entry name" value="EamA_dom"/>
</dbReference>
<feature type="transmembrane region" description="Helical" evidence="1">
    <location>
        <begin position="7"/>
        <end position="28"/>
    </location>
</feature>
<sequence>MLSPAQFRLHFIVFLWGFTAILGKMITVNALELVFFRMMFAAIFLFIFIKFVKRKSLKVELKLFGSLIGIGGFMGAHWMCFFYAIKISNVSIALSCLATVTLFVSVLEPMVYRRKPDATELVLGLVVVASISLIFKVEWQHTRGIIFGVLCAFLGALFTVFNGKLYGRTSSENIIFYEIFGGWLLVSLFLLGSGHMESIVHIDRKNFFLLMLLASLFTAYPMLESVRLMKHISPFTLALTVNLEPVYGIILAFFIFGKSEQMTPVFYIASAFMIMAIVVNAIVKSRKKRKAIRRVSND</sequence>
<feature type="transmembrane region" description="Helical" evidence="1">
    <location>
        <begin position="91"/>
        <end position="109"/>
    </location>
</feature>
<dbReference type="PANTHER" id="PTHR22911">
    <property type="entry name" value="ACYL-MALONYL CONDENSING ENZYME-RELATED"/>
    <property type="match status" value="1"/>
</dbReference>
<feature type="transmembrane region" description="Helical" evidence="1">
    <location>
        <begin position="145"/>
        <end position="163"/>
    </location>
</feature>
<dbReference type="GO" id="GO:0016020">
    <property type="term" value="C:membrane"/>
    <property type="evidence" value="ECO:0007669"/>
    <property type="project" value="InterPro"/>
</dbReference>
<dbReference type="PANTHER" id="PTHR22911:SF79">
    <property type="entry name" value="MOBA-LIKE NTP TRANSFERASE DOMAIN-CONTAINING PROTEIN"/>
    <property type="match status" value="1"/>
</dbReference>
<feature type="transmembrane region" description="Helical" evidence="1">
    <location>
        <begin position="64"/>
        <end position="85"/>
    </location>
</feature>
<keyword evidence="1" id="KW-0812">Transmembrane</keyword>
<evidence type="ECO:0000313" key="3">
    <source>
        <dbReference type="EMBL" id="NAW50829.1"/>
    </source>
</evidence>
<dbReference type="EMBL" id="JAAABJ010000472">
    <property type="protein sequence ID" value="NAW50829.1"/>
    <property type="molecule type" value="Genomic_DNA"/>
</dbReference>
<feature type="transmembrane region" description="Helical" evidence="1">
    <location>
        <begin position="262"/>
        <end position="283"/>
    </location>
</feature>
<organism evidence="3 4">
    <name type="scientific">Elizabethkingia argenteiflava</name>
    <dbReference type="NCBI Taxonomy" id="2681556"/>
    <lineage>
        <taxon>Bacteria</taxon>
        <taxon>Pseudomonadati</taxon>
        <taxon>Bacteroidota</taxon>
        <taxon>Flavobacteriia</taxon>
        <taxon>Flavobacteriales</taxon>
        <taxon>Weeksellaceae</taxon>
        <taxon>Elizabethkingia</taxon>
    </lineage>
</organism>